<name>A0A7C5LSR8_9PROT</name>
<gene>
    <name evidence="8" type="primary">truB</name>
    <name evidence="8" type="ORF">ENJ42_05520</name>
</gene>
<organism evidence="8">
    <name type="scientific">Hellea balneolensis</name>
    <dbReference type="NCBI Taxonomy" id="287478"/>
    <lineage>
        <taxon>Bacteria</taxon>
        <taxon>Pseudomonadati</taxon>
        <taxon>Pseudomonadota</taxon>
        <taxon>Alphaproteobacteria</taxon>
        <taxon>Maricaulales</taxon>
        <taxon>Robiginitomaculaceae</taxon>
        <taxon>Hellea</taxon>
    </lineage>
</organism>
<evidence type="ECO:0000259" key="6">
    <source>
        <dbReference type="Pfam" id="PF01509"/>
    </source>
</evidence>
<reference evidence="8" key="1">
    <citation type="journal article" date="2020" name="mSystems">
        <title>Genome- and Community-Level Interaction Insights into Carbon Utilization and Element Cycling Functions of Hydrothermarchaeota in Hydrothermal Sediment.</title>
        <authorList>
            <person name="Zhou Z."/>
            <person name="Liu Y."/>
            <person name="Xu W."/>
            <person name="Pan J."/>
            <person name="Luo Z.H."/>
            <person name="Li M."/>
        </authorList>
    </citation>
    <scope>NUCLEOTIDE SEQUENCE [LARGE SCALE GENOMIC DNA]</scope>
    <source>
        <strain evidence="8">HyVt-485</strain>
    </source>
</reference>
<dbReference type="GO" id="GO:0160148">
    <property type="term" value="F:tRNA pseudouridine(55) synthase activity"/>
    <property type="evidence" value="ECO:0007669"/>
    <property type="project" value="UniProtKB-EC"/>
</dbReference>
<keyword evidence="5" id="KW-0413">Isomerase</keyword>
<feature type="non-terminal residue" evidence="8">
    <location>
        <position position="1"/>
    </location>
</feature>
<dbReference type="Proteomes" id="UP000885830">
    <property type="component" value="Unassembled WGS sequence"/>
</dbReference>
<evidence type="ECO:0000256" key="2">
    <source>
        <dbReference type="ARBA" id="ARBA00005642"/>
    </source>
</evidence>
<dbReference type="InterPro" id="IPR020103">
    <property type="entry name" value="PsdUridine_synth_cat_dom_sf"/>
</dbReference>
<feature type="domain" description="Pseudouridine synthase II N-terminal" evidence="6">
    <location>
        <begin position="16"/>
        <end position="163"/>
    </location>
</feature>
<dbReference type="Pfam" id="PF16198">
    <property type="entry name" value="TruB_C_2"/>
    <property type="match status" value="1"/>
</dbReference>
<dbReference type="PANTHER" id="PTHR13767">
    <property type="entry name" value="TRNA-PSEUDOURIDINE SYNTHASE"/>
    <property type="match status" value="1"/>
</dbReference>
<dbReference type="GO" id="GO:0003723">
    <property type="term" value="F:RNA binding"/>
    <property type="evidence" value="ECO:0007669"/>
    <property type="project" value="InterPro"/>
</dbReference>
<dbReference type="Gene3D" id="3.30.2350.10">
    <property type="entry name" value="Pseudouridine synthase"/>
    <property type="match status" value="1"/>
</dbReference>
<dbReference type="InterPro" id="IPR002501">
    <property type="entry name" value="PsdUridine_synth_N"/>
</dbReference>
<dbReference type="EC" id="5.4.99.25" evidence="3"/>
<sequence>DKPIGMSSTQAVGKVRWLYGAQKAGHAGTLDPLASGILPIALGEATKTVPFLVEATKDYQVTLKWGERTSTLDAEGDIVALSDVRPTPSQLQAVLPAFIGEITQIPPAFSAIKIGGERAYDLARAGKSPEMRARTVTIDQINILETTKDSATLLVKCHKGTYIRSLARDIAHKLGTEASVSALKRLRVGPFALNDAFSLDALEELRNKGRVLDALLGVKTALDDIPALAITENERGDLKLGRAISLHPAKMAELRPAFQPRMIGDLDVSRYVLAIFEDEVVALCDARAGRLSPKRVFNM</sequence>
<dbReference type="Pfam" id="PF01509">
    <property type="entry name" value="TruB_N"/>
    <property type="match status" value="1"/>
</dbReference>
<evidence type="ECO:0000259" key="7">
    <source>
        <dbReference type="Pfam" id="PF16198"/>
    </source>
</evidence>
<dbReference type="NCBIfam" id="TIGR00431">
    <property type="entry name" value="TruB"/>
    <property type="match status" value="1"/>
</dbReference>
<comment type="catalytic activity">
    <reaction evidence="1">
        <text>uridine(55) in tRNA = pseudouridine(55) in tRNA</text>
        <dbReference type="Rhea" id="RHEA:42532"/>
        <dbReference type="Rhea" id="RHEA-COMP:10101"/>
        <dbReference type="Rhea" id="RHEA-COMP:10102"/>
        <dbReference type="ChEBI" id="CHEBI:65314"/>
        <dbReference type="ChEBI" id="CHEBI:65315"/>
        <dbReference type="EC" id="5.4.99.25"/>
    </reaction>
</comment>
<dbReference type="GO" id="GO:1990481">
    <property type="term" value="P:mRNA pseudouridine synthesis"/>
    <property type="evidence" value="ECO:0007669"/>
    <property type="project" value="TreeGrafter"/>
</dbReference>
<evidence type="ECO:0000256" key="4">
    <source>
        <dbReference type="ARBA" id="ARBA00022694"/>
    </source>
</evidence>
<dbReference type="CDD" id="cd02573">
    <property type="entry name" value="PseudoU_synth_EcTruB"/>
    <property type="match status" value="1"/>
</dbReference>
<evidence type="ECO:0000256" key="1">
    <source>
        <dbReference type="ARBA" id="ARBA00000385"/>
    </source>
</evidence>
<dbReference type="HAMAP" id="MF_01080">
    <property type="entry name" value="TruB_bact"/>
    <property type="match status" value="1"/>
</dbReference>
<protein>
    <recommendedName>
        <fullName evidence="3">tRNA pseudouridine(55) synthase</fullName>
        <ecNumber evidence="3">5.4.99.25</ecNumber>
    </recommendedName>
</protein>
<dbReference type="AlphaFoldDB" id="A0A7C5LSR8"/>
<proteinExistence type="inferred from homology"/>
<keyword evidence="4" id="KW-0819">tRNA processing</keyword>
<feature type="domain" description="tRNA pseudouridylate synthase B C-terminal" evidence="7">
    <location>
        <begin position="164"/>
        <end position="213"/>
    </location>
</feature>
<dbReference type="GO" id="GO:0006400">
    <property type="term" value="P:tRNA modification"/>
    <property type="evidence" value="ECO:0007669"/>
    <property type="project" value="TreeGrafter"/>
</dbReference>
<dbReference type="InterPro" id="IPR014780">
    <property type="entry name" value="tRNA_psdUridine_synth_TruB"/>
</dbReference>
<dbReference type="InterPro" id="IPR032819">
    <property type="entry name" value="TruB_C"/>
</dbReference>
<evidence type="ECO:0000313" key="8">
    <source>
        <dbReference type="EMBL" id="HHL43057.1"/>
    </source>
</evidence>
<evidence type="ECO:0000256" key="3">
    <source>
        <dbReference type="ARBA" id="ARBA00012787"/>
    </source>
</evidence>
<comment type="caution">
    <text evidence="8">The sequence shown here is derived from an EMBL/GenBank/DDBJ whole genome shotgun (WGS) entry which is preliminary data.</text>
</comment>
<accession>A0A7C5LSR8</accession>
<dbReference type="PANTHER" id="PTHR13767:SF2">
    <property type="entry name" value="PSEUDOURIDYLATE SYNTHASE TRUB1"/>
    <property type="match status" value="1"/>
</dbReference>
<dbReference type="SUPFAM" id="SSF55120">
    <property type="entry name" value="Pseudouridine synthase"/>
    <property type="match status" value="1"/>
</dbReference>
<comment type="similarity">
    <text evidence="2">Belongs to the pseudouridine synthase TruB family. Type 1 subfamily.</text>
</comment>
<evidence type="ECO:0000256" key="5">
    <source>
        <dbReference type="ARBA" id="ARBA00023235"/>
    </source>
</evidence>
<dbReference type="EMBL" id="DRMJ01000280">
    <property type="protein sequence ID" value="HHL43057.1"/>
    <property type="molecule type" value="Genomic_DNA"/>
</dbReference>